<organism evidence="2 3">
    <name type="scientific">Candidatus Iainarchaeum sp</name>
    <dbReference type="NCBI Taxonomy" id="3101447"/>
    <lineage>
        <taxon>Archaea</taxon>
        <taxon>Candidatus Iainarchaeota</taxon>
        <taxon>Candidatus Iainarchaeia</taxon>
        <taxon>Candidatus Iainarchaeales</taxon>
        <taxon>Candidatus Iainarchaeaceae</taxon>
        <taxon>Candidatus Iainarchaeum</taxon>
    </lineage>
</organism>
<evidence type="ECO:0000256" key="1">
    <source>
        <dbReference type="ARBA" id="ARBA00010364"/>
    </source>
</evidence>
<dbReference type="SMART" id="SM01152">
    <property type="entry name" value="DUF167"/>
    <property type="match status" value="1"/>
</dbReference>
<dbReference type="SUPFAM" id="SSF69786">
    <property type="entry name" value="YggU-like"/>
    <property type="match status" value="1"/>
</dbReference>
<protein>
    <submittedName>
        <fullName evidence="2">DUF167 domain-containing protein</fullName>
    </submittedName>
</protein>
<comment type="caution">
    <text evidence="2">The sequence shown here is derived from an EMBL/GenBank/DDBJ whole genome shotgun (WGS) entry which is preliminary data.</text>
</comment>
<dbReference type="InterPro" id="IPR036591">
    <property type="entry name" value="YggU-like_sf"/>
</dbReference>
<evidence type="ECO:0000313" key="3">
    <source>
        <dbReference type="Proteomes" id="UP000722459"/>
    </source>
</evidence>
<proteinExistence type="inferred from homology"/>
<reference evidence="2" key="1">
    <citation type="journal article" date="2021" name="ISME J.">
        <title>Mercury methylation by metabolically versatile and cosmopolitan marine bacteria.</title>
        <authorList>
            <person name="Lin H."/>
            <person name="Ascher D.B."/>
            <person name="Myung Y."/>
            <person name="Lamborg C.H."/>
            <person name="Hallam S.J."/>
            <person name="Gionfriddo C.M."/>
            <person name="Holt K.E."/>
            <person name="Moreau J.W."/>
        </authorList>
    </citation>
    <scope>NUCLEOTIDE SEQUENCE</scope>
    <source>
        <strain evidence="2">SI075_bin30</strain>
    </source>
</reference>
<dbReference type="Proteomes" id="UP000722459">
    <property type="component" value="Unassembled WGS sequence"/>
</dbReference>
<comment type="similarity">
    <text evidence="1">Belongs to the UPF0235 family.</text>
</comment>
<sequence length="84" mass="9817">MITILHLKVLTGKKQFQLNWKKEENVLCVETKSNPEKGKANKEIVRELKKFFEKETKIVSGFKSKEKIVEISSPKKEVMEKLIL</sequence>
<dbReference type="AlphaFoldDB" id="A0A8T5GH34"/>
<dbReference type="NCBIfam" id="TIGR00251">
    <property type="entry name" value="DUF167 family protein"/>
    <property type="match status" value="1"/>
</dbReference>
<dbReference type="InterPro" id="IPR003746">
    <property type="entry name" value="DUF167"/>
</dbReference>
<accession>A0A8T5GH34</accession>
<gene>
    <name evidence="2" type="ORF">HON47_04535</name>
</gene>
<dbReference type="Gene3D" id="3.30.1200.10">
    <property type="entry name" value="YggU-like"/>
    <property type="match status" value="1"/>
</dbReference>
<evidence type="ECO:0000313" key="2">
    <source>
        <dbReference type="EMBL" id="MBT4870816.1"/>
    </source>
</evidence>
<name>A0A8T5GH34_9ARCH</name>
<dbReference type="EMBL" id="JABJNZ010000059">
    <property type="protein sequence ID" value="MBT4870816.1"/>
    <property type="molecule type" value="Genomic_DNA"/>
</dbReference>
<dbReference type="Pfam" id="PF02594">
    <property type="entry name" value="DUF167"/>
    <property type="match status" value="1"/>
</dbReference>